<keyword evidence="2" id="KW-1185">Reference proteome</keyword>
<dbReference type="AlphaFoldDB" id="A0AA39M395"/>
<comment type="caution">
    <text evidence="1">The sequence shown here is derived from an EMBL/GenBank/DDBJ whole genome shotgun (WGS) entry which is preliminary data.</text>
</comment>
<dbReference type="EMBL" id="JAUCMV010000002">
    <property type="protein sequence ID" value="KAK0419297.1"/>
    <property type="molecule type" value="Genomic_DNA"/>
</dbReference>
<proteinExistence type="predicted"/>
<accession>A0AA39M395</accession>
<sequence>MYVQNLHDRLLILFATSDVSGDNHPLPEFLLKRVDRFRKSLYTFENYFNQFVCIYDHKSAIVLRPNGNINLEVTVRNLERVMTKLNFLKLVIYSGVRIDKKAIFAAMSPEEQELFEAATWRDSLLMTVWMMLPGFPNYTYHIFDRRFIRDAIRACAKYGAASTMREILEQLPHFVDRARHTFFKKLPPSPNPEVRLLVRNFVSSLRK</sequence>
<evidence type="ECO:0000313" key="1">
    <source>
        <dbReference type="EMBL" id="KAK0419297.1"/>
    </source>
</evidence>
<protein>
    <submittedName>
        <fullName evidence="1">Uncharacterized protein</fullName>
    </submittedName>
</protein>
<gene>
    <name evidence="1" type="ORF">QR680_014069</name>
</gene>
<dbReference type="Proteomes" id="UP001175271">
    <property type="component" value="Unassembled WGS sequence"/>
</dbReference>
<reference evidence="1" key="1">
    <citation type="submission" date="2023-06" db="EMBL/GenBank/DDBJ databases">
        <title>Genomic analysis of the entomopathogenic nematode Steinernema hermaphroditum.</title>
        <authorList>
            <person name="Schwarz E.M."/>
            <person name="Heppert J.K."/>
            <person name="Baniya A."/>
            <person name="Schwartz H.T."/>
            <person name="Tan C.-H."/>
            <person name="Antoshechkin I."/>
            <person name="Sternberg P.W."/>
            <person name="Goodrich-Blair H."/>
            <person name="Dillman A.R."/>
        </authorList>
    </citation>
    <scope>NUCLEOTIDE SEQUENCE</scope>
    <source>
        <strain evidence="1">PS9179</strain>
        <tissue evidence="1">Whole animal</tissue>
    </source>
</reference>
<organism evidence="1 2">
    <name type="scientific">Steinernema hermaphroditum</name>
    <dbReference type="NCBI Taxonomy" id="289476"/>
    <lineage>
        <taxon>Eukaryota</taxon>
        <taxon>Metazoa</taxon>
        <taxon>Ecdysozoa</taxon>
        <taxon>Nematoda</taxon>
        <taxon>Chromadorea</taxon>
        <taxon>Rhabditida</taxon>
        <taxon>Tylenchina</taxon>
        <taxon>Panagrolaimomorpha</taxon>
        <taxon>Strongyloidoidea</taxon>
        <taxon>Steinernematidae</taxon>
        <taxon>Steinernema</taxon>
    </lineage>
</organism>
<name>A0AA39M395_9BILA</name>
<evidence type="ECO:0000313" key="2">
    <source>
        <dbReference type="Proteomes" id="UP001175271"/>
    </source>
</evidence>